<sequence length="523" mass="59082">MKSSNSNLADKGRTLPADPNLPRYICQNCRNYLCFVGVDSHADKFLTDASAVSRSGMQGSPVHGANSVLSSTRMDHSFVVLPKQKNQAPGVPPRPRPGANHPEPSQSGRAMEESFVVLPPPAASVYKLESATDGVGAHLPSPEGGPANMPVQPNNSGFHSTITVLKRAFDIATTQTQVEQPLCLECMRVLSGKLDKEVEDVYRDIKAYEACLQQLEGEARNVLSEADFLKEKLKIEEEERKLEAAIEETEKQCAEVTAELKELELKSSRFKELEERYWQEYNNFQFQLISHQQEERDAILAKIEVSQAHLELLKRTNVLNDAFPIGHDGDFGTINNFRLGRLTKIQVEWDEINAAWGQACLLLHTMAQHFRPKFQYRIKILPMGSYPRIMDTNNNTYELFGPVNIFWSTRYDKAMTLFLTCLKDFAEFANAKDKENNIPHEKCFKLPYKIENDKVENYSITQSFSKPENWTKALKYTLCNLKWALYWFVGNTNFQPLSGSVSSHAEVSAASSLYSKNHNGNKS</sequence>
<keyword evidence="2" id="KW-1185">Reference proteome</keyword>
<accession>A0ACB9ZLP4</accession>
<reference evidence="2" key="1">
    <citation type="journal article" date="2023" name="Nat. Plants">
        <title>Single-cell RNA sequencing provides a high-resolution roadmap for understanding the multicellular compartmentation of specialized metabolism.</title>
        <authorList>
            <person name="Sun S."/>
            <person name="Shen X."/>
            <person name="Li Y."/>
            <person name="Li Y."/>
            <person name="Wang S."/>
            <person name="Li R."/>
            <person name="Zhang H."/>
            <person name="Shen G."/>
            <person name="Guo B."/>
            <person name="Wei J."/>
            <person name="Xu J."/>
            <person name="St-Pierre B."/>
            <person name="Chen S."/>
            <person name="Sun C."/>
        </authorList>
    </citation>
    <scope>NUCLEOTIDE SEQUENCE [LARGE SCALE GENOMIC DNA]</scope>
</reference>
<evidence type="ECO:0000313" key="1">
    <source>
        <dbReference type="EMBL" id="KAI5647132.1"/>
    </source>
</evidence>
<dbReference type="Proteomes" id="UP001060085">
    <property type="component" value="Linkage Group LG08"/>
</dbReference>
<organism evidence="1 2">
    <name type="scientific">Catharanthus roseus</name>
    <name type="common">Madagascar periwinkle</name>
    <name type="synonym">Vinca rosea</name>
    <dbReference type="NCBI Taxonomy" id="4058"/>
    <lineage>
        <taxon>Eukaryota</taxon>
        <taxon>Viridiplantae</taxon>
        <taxon>Streptophyta</taxon>
        <taxon>Embryophyta</taxon>
        <taxon>Tracheophyta</taxon>
        <taxon>Spermatophyta</taxon>
        <taxon>Magnoliopsida</taxon>
        <taxon>eudicotyledons</taxon>
        <taxon>Gunneridae</taxon>
        <taxon>Pentapetalae</taxon>
        <taxon>asterids</taxon>
        <taxon>lamiids</taxon>
        <taxon>Gentianales</taxon>
        <taxon>Apocynaceae</taxon>
        <taxon>Rauvolfioideae</taxon>
        <taxon>Vinceae</taxon>
        <taxon>Catharanthinae</taxon>
        <taxon>Catharanthus</taxon>
    </lineage>
</organism>
<gene>
    <name evidence="1" type="ORF">M9H77_33137</name>
</gene>
<protein>
    <submittedName>
        <fullName evidence="1">Uncharacterized protein</fullName>
    </submittedName>
</protein>
<dbReference type="EMBL" id="CM044708">
    <property type="protein sequence ID" value="KAI5647132.1"/>
    <property type="molecule type" value="Genomic_DNA"/>
</dbReference>
<proteinExistence type="predicted"/>
<evidence type="ECO:0000313" key="2">
    <source>
        <dbReference type="Proteomes" id="UP001060085"/>
    </source>
</evidence>
<name>A0ACB9ZLP4_CATRO</name>
<comment type="caution">
    <text evidence="1">The sequence shown here is derived from an EMBL/GenBank/DDBJ whole genome shotgun (WGS) entry which is preliminary data.</text>
</comment>